<dbReference type="Proteomes" id="UP000824209">
    <property type="component" value="Unassembled WGS sequence"/>
</dbReference>
<evidence type="ECO:0000313" key="1">
    <source>
        <dbReference type="EMBL" id="HJB40303.1"/>
    </source>
</evidence>
<dbReference type="AlphaFoldDB" id="A0A9D2M3L2"/>
<gene>
    <name evidence="1" type="ORF">H9943_07910</name>
</gene>
<dbReference type="EMBL" id="DWYA01000064">
    <property type="protein sequence ID" value="HJB40303.1"/>
    <property type="molecule type" value="Genomic_DNA"/>
</dbReference>
<reference evidence="1" key="2">
    <citation type="submission" date="2021-04" db="EMBL/GenBank/DDBJ databases">
        <authorList>
            <person name="Gilroy R."/>
        </authorList>
    </citation>
    <scope>NUCLEOTIDE SEQUENCE</scope>
    <source>
        <strain evidence="1">ChiBcec8-14828</strain>
    </source>
</reference>
<comment type="caution">
    <text evidence="1">The sequence shown here is derived from an EMBL/GenBank/DDBJ whole genome shotgun (WGS) entry which is preliminary data.</text>
</comment>
<evidence type="ECO:0000313" key="2">
    <source>
        <dbReference type="Proteomes" id="UP000824209"/>
    </source>
</evidence>
<name>A0A9D2M3L2_9FIRM</name>
<protein>
    <submittedName>
        <fullName evidence="1">Uncharacterized protein</fullName>
    </submittedName>
</protein>
<organism evidence="1 2">
    <name type="scientific">Candidatus Ruthenibacterium avium</name>
    <dbReference type="NCBI Taxonomy" id="2838751"/>
    <lineage>
        <taxon>Bacteria</taxon>
        <taxon>Bacillati</taxon>
        <taxon>Bacillota</taxon>
        <taxon>Clostridia</taxon>
        <taxon>Eubacteriales</taxon>
        <taxon>Oscillospiraceae</taxon>
        <taxon>Ruthenibacterium</taxon>
    </lineage>
</organism>
<dbReference type="InterPro" id="IPR027417">
    <property type="entry name" value="P-loop_NTPase"/>
</dbReference>
<sequence>MVKKAEYFLATPAPSGFCALFEQAFFAPEEGMVMLLKGSAGSGKSTLLKKAANMLEDMGLEVERIRCASAPDSLDGILCPAVKLAAFDATAPHVIEPILPGAFEHMVTLYDTVCENELCEQREALWFHEQEAEKYRMRAVRYLTAAGCLLDDTARTARSCTDKPKILRCAASLAKRYLTAPGGTGECEVRLLDAMTPQGVVCLEQTVYALADNVVALEDEWGAAAPVLMEALCRMATSQGLDVVACRDCFSPQQQIRHLIVPSLRLAFVTVGGVYPAPSRVSRTIHAKRFTNMDGIRARRNRLRFNRKSCRDLLSQASEMLRESAAHHAEQERIYTHAMKVEALDERTRQVLEYLRSYAVQKKRG</sequence>
<dbReference type="SUPFAM" id="SSF52540">
    <property type="entry name" value="P-loop containing nucleoside triphosphate hydrolases"/>
    <property type="match status" value="1"/>
</dbReference>
<proteinExistence type="predicted"/>
<accession>A0A9D2M3L2</accession>
<reference evidence="1" key="1">
    <citation type="journal article" date="2021" name="PeerJ">
        <title>Extensive microbial diversity within the chicken gut microbiome revealed by metagenomics and culture.</title>
        <authorList>
            <person name="Gilroy R."/>
            <person name="Ravi A."/>
            <person name="Getino M."/>
            <person name="Pursley I."/>
            <person name="Horton D.L."/>
            <person name="Alikhan N.F."/>
            <person name="Baker D."/>
            <person name="Gharbi K."/>
            <person name="Hall N."/>
            <person name="Watson M."/>
            <person name="Adriaenssens E.M."/>
            <person name="Foster-Nyarko E."/>
            <person name="Jarju S."/>
            <person name="Secka A."/>
            <person name="Antonio M."/>
            <person name="Oren A."/>
            <person name="Chaudhuri R.R."/>
            <person name="La Ragione R."/>
            <person name="Hildebrand F."/>
            <person name="Pallen M.J."/>
        </authorList>
    </citation>
    <scope>NUCLEOTIDE SEQUENCE</scope>
    <source>
        <strain evidence="1">ChiBcec8-14828</strain>
    </source>
</reference>